<comment type="caution">
    <text evidence="3">The sequence shown here is derived from an EMBL/GenBank/DDBJ whole genome shotgun (WGS) entry which is preliminary data.</text>
</comment>
<reference evidence="3" key="1">
    <citation type="journal article" date="2019" name="Sci. Rep.">
        <title>Draft genome of Tanacetum cinerariifolium, the natural source of mosquito coil.</title>
        <authorList>
            <person name="Yamashiro T."/>
            <person name="Shiraishi A."/>
            <person name="Satake H."/>
            <person name="Nakayama K."/>
        </authorList>
    </citation>
    <scope>NUCLEOTIDE SEQUENCE</scope>
</reference>
<protein>
    <submittedName>
        <fullName evidence="3">Uncharacterized protein</fullName>
    </submittedName>
</protein>
<name>A0A6L2JPB8_TANCI</name>
<dbReference type="AlphaFoldDB" id="A0A6L2JPB8"/>
<feature type="compositionally biased region" description="Basic residues" evidence="2">
    <location>
        <begin position="1"/>
        <end position="11"/>
    </location>
</feature>
<feature type="compositionally biased region" description="Acidic residues" evidence="2">
    <location>
        <begin position="514"/>
        <end position="536"/>
    </location>
</feature>
<feature type="region of interest" description="Disordered" evidence="2">
    <location>
        <begin position="1"/>
        <end position="39"/>
    </location>
</feature>
<feature type="region of interest" description="Disordered" evidence="2">
    <location>
        <begin position="505"/>
        <end position="536"/>
    </location>
</feature>
<feature type="coiled-coil region" evidence="1">
    <location>
        <begin position="231"/>
        <end position="274"/>
    </location>
</feature>
<accession>A0A6L2JPB8</accession>
<dbReference type="EMBL" id="BKCJ010001077">
    <property type="protein sequence ID" value="GEU38650.1"/>
    <property type="molecule type" value="Genomic_DNA"/>
</dbReference>
<sequence length="704" mass="80335">MARTNIRRGGRGGRGGVQEPIGKDEPNTDVSQRQRGSNIIEFTDPKVSRKITSILKTMFNGSWTTQKEVDKSARDELWAHFKFTLAVKSLGRILFCIRGNNHKKPMFIGRVDSDFGVEKSDPQPDPIRNRVIGLISGRVIRCQLHTNYKCIKPSGLAQMATKGNLEEVVTTCERSWVQASPWGFSFRSEKEWGLSLKAKVRVLHTAQLDVTNYLDSVRGELKEELNEEMKVDLNEEMKAGLKEEMKNELKEEMHEELKEEMRAELKEEMRAEIQDMMVDYGIKSRVTRQTKTKQEEQTRWKLRKRQWTGTTEQLIEDLESAYECTQYVFDSNTSWWKISKVTQVNLSPVYNYFRPLTSMDEGLYALACEEDVRCLATLVRIVKLIESSEPTKKPVCDSVTPCSLSQHDSTTPCHDSGFESFTPRLSHDESFEVDDLDLNLNKPVNLNVSQIETQYELFVFEEQDVGRTKEPIVAKVRTQEVFVEEVKTQFPTVEDVILEDYVSSGKDAEHGNGQEDESAPSIDDDDGDDDDDDEDEDFMVDEENEIVKPDVDVHLFGINMDLLFDNIGVTNLVPDDVLKGEDMKVINADGFDSDPGNDDETKNYRRRRDYVVELQSIKPNTTVKIEVERNIDPSLPTRVFKRIYVCLGELKLGFRARRRDLLGLNGAFMNGPFTGQVLAAVRLDSNNGIYPLAYAFIKAKSKSS</sequence>
<dbReference type="PANTHER" id="PTHR31973">
    <property type="entry name" value="POLYPROTEIN, PUTATIVE-RELATED"/>
    <property type="match status" value="1"/>
</dbReference>
<evidence type="ECO:0000313" key="3">
    <source>
        <dbReference type="EMBL" id="GEU38650.1"/>
    </source>
</evidence>
<evidence type="ECO:0000256" key="2">
    <source>
        <dbReference type="SAM" id="MobiDB-lite"/>
    </source>
</evidence>
<evidence type="ECO:0000256" key="1">
    <source>
        <dbReference type="SAM" id="Coils"/>
    </source>
</evidence>
<feature type="compositionally biased region" description="Polar residues" evidence="2">
    <location>
        <begin position="28"/>
        <end position="37"/>
    </location>
</feature>
<gene>
    <name evidence="3" type="ORF">Tci_010628</name>
</gene>
<keyword evidence="1" id="KW-0175">Coiled coil</keyword>
<organism evidence="3">
    <name type="scientific">Tanacetum cinerariifolium</name>
    <name type="common">Dalmatian daisy</name>
    <name type="synonym">Chrysanthemum cinerariifolium</name>
    <dbReference type="NCBI Taxonomy" id="118510"/>
    <lineage>
        <taxon>Eukaryota</taxon>
        <taxon>Viridiplantae</taxon>
        <taxon>Streptophyta</taxon>
        <taxon>Embryophyta</taxon>
        <taxon>Tracheophyta</taxon>
        <taxon>Spermatophyta</taxon>
        <taxon>Magnoliopsida</taxon>
        <taxon>eudicotyledons</taxon>
        <taxon>Gunneridae</taxon>
        <taxon>Pentapetalae</taxon>
        <taxon>asterids</taxon>
        <taxon>campanulids</taxon>
        <taxon>Asterales</taxon>
        <taxon>Asteraceae</taxon>
        <taxon>Asteroideae</taxon>
        <taxon>Anthemideae</taxon>
        <taxon>Anthemidinae</taxon>
        <taxon>Tanacetum</taxon>
    </lineage>
</organism>
<proteinExistence type="predicted"/>
<dbReference type="PANTHER" id="PTHR31973:SF190">
    <property type="entry name" value="MULE TRANSPOSASE DOMAIN-CONTAINING PROTEIN"/>
    <property type="match status" value="1"/>
</dbReference>